<gene>
    <name evidence="7" type="ORF">J2S76_001143</name>
</gene>
<dbReference type="EMBL" id="JAUSUH010000002">
    <property type="protein sequence ID" value="MDQ0346726.1"/>
    <property type="molecule type" value="Genomic_DNA"/>
</dbReference>
<dbReference type="Pfam" id="PF00205">
    <property type="entry name" value="TPP_enzyme_M"/>
    <property type="match status" value="1"/>
</dbReference>
<dbReference type="RefSeq" id="WP_307058361.1">
    <property type="nucleotide sequence ID" value="NZ_JAUSUH010000002.1"/>
</dbReference>
<evidence type="ECO:0000256" key="2">
    <source>
        <dbReference type="ARBA" id="ARBA00023052"/>
    </source>
</evidence>
<dbReference type="InterPro" id="IPR029035">
    <property type="entry name" value="DHS-like_NAD/FAD-binding_dom"/>
</dbReference>
<dbReference type="PANTHER" id="PTHR18968">
    <property type="entry name" value="THIAMINE PYROPHOSPHATE ENZYMES"/>
    <property type="match status" value="1"/>
</dbReference>
<dbReference type="Gene3D" id="3.40.50.1220">
    <property type="entry name" value="TPP-binding domain"/>
    <property type="match status" value="1"/>
</dbReference>
<keyword evidence="8" id="KW-1185">Reference proteome</keyword>
<evidence type="ECO:0000313" key="7">
    <source>
        <dbReference type="EMBL" id="MDQ0346726.1"/>
    </source>
</evidence>
<dbReference type="InterPro" id="IPR029061">
    <property type="entry name" value="THDP-binding"/>
</dbReference>
<dbReference type="PANTHER" id="PTHR18968:SF13">
    <property type="entry name" value="ACETOLACTATE SYNTHASE CATALYTIC SUBUNIT, MITOCHONDRIAL"/>
    <property type="match status" value="1"/>
</dbReference>
<evidence type="ECO:0000313" key="8">
    <source>
        <dbReference type="Proteomes" id="UP001238467"/>
    </source>
</evidence>
<dbReference type="Pfam" id="PF02775">
    <property type="entry name" value="TPP_enzyme_C"/>
    <property type="match status" value="1"/>
</dbReference>
<protein>
    <submittedName>
        <fullName evidence="7">Thiamine pyrophosphate-dependent acetolactate synthase large subunit-like protein</fullName>
    </submittedName>
</protein>
<evidence type="ECO:0000259" key="6">
    <source>
        <dbReference type="Pfam" id="PF02776"/>
    </source>
</evidence>
<evidence type="ECO:0000259" key="5">
    <source>
        <dbReference type="Pfam" id="PF02775"/>
    </source>
</evidence>
<reference evidence="7 8" key="1">
    <citation type="submission" date="2023-07" db="EMBL/GenBank/DDBJ databases">
        <title>Genomic Encyclopedia of Type Strains, Phase IV (KMG-IV): sequencing the most valuable type-strain genomes for metagenomic binning, comparative biology and taxonomic classification.</title>
        <authorList>
            <person name="Goeker M."/>
        </authorList>
    </citation>
    <scope>NUCLEOTIDE SEQUENCE [LARGE SCALE GENOMIC DNA]</scope>
    <source>
        <strain evidence="7 8">DSM 1277</strain>
    </source>
</reference>
<sequence length="578" mass="61800">MAWGSDAAAEMLRHLGIDYVCVNPGSSFRGLHDSLVNYLGNERPHMLLALHEESVVAIAHGYAKASGKPMAVVLHSNVGLMHGMMAVFNAWCDRVPILMLGATGAVDTAVRRNWIDWMHTARDQGAMVRHFVKWDDQPHSPEATIEAMGRAYNRACTAPCGPSYVILDRRLQEDALPAPLTLPPAARFVPAPRLVPAAETVAPAAERLAKAQRPVILIGRVSRSSADWALRVRLAELLGARVITDLRTGASFPTEHPLHGAPPDLFLTGPNRKILAEADVVLSLDWTDIADVMRAGAGEAAAPRTLIHVSVDHHVHNGWSGDHQRFSGADIQLAVEPDAVLAPLIAALEARGGALVAPTPAPTPALAAASRPPRVPEGLPTLADIGEALCEVKGKRALCLARVPLNWPAGAYPFRDPLDYLGYDGGGGVGSGPGMTIGAALALRNSGRLTIGLMGDGEFLGAPSALWSAAHYKIPVLFVIANNRSYYTDEVQQEAVAHHRDRPAENKWIGQRIDEPAIDIPGLAADFGIASEPQITDPAQIAAALERGLRAVEAGESYLLDIRIDSTRGSSLDWLNHH</sequence>
<accession>A0ABU0DE88</accession>
<dbReference type="Pfam" id="PF02776">
    <property type="entry name" value="TPP_enzyme_N"/>
    <property type="match status" value="1"/>
</dbReference>
<feature type="domain" description="Thiamine pyrophosphate enzyme N-terminal TPP-binding" evidence="6">
    <location>
        <begin position="4"/>
        <end position="110"/>
    </location>
</feature>
<dbReference type="InterPro" id="IPR011766">
    <property type="entry name" value="TPP_enzyme_TPP-bd"/>
</dbReference>
<comment type="similarity">
    <text evidence="1 3">Belongs to the TPP enzyme family.</text>
</comment>
<evidence type="ECO:0000256" key="1">
    <source>
        <dbReference type="ARBA" id="ARBA00007812"/>
    </source>
</evidence>
<evidence type="ECO:0000256" key="3">
    <source>
        <dbReference type="RuleBase" id="RU362132"/>
    </source>
</evidence>
<dbReference type="SUPFAM" id="SSF52518">
    <property type="entry name" value="Thiamin diphosphate-binding fold (THDP-binding)"/>
    <property type="match status" value="2"/>
</dbReference>
<dbReference type="CDD" id="cd07035">
    <property type="entry name" value="TPP_PYR_POX_like"/>
    <property type="match status" value="1"/>
</dbReference>
<dbReference type="Gene3D" id="3.40.50.970">
    <property type="match status" value="2"/>
</dbReference>
<dbReference type="InterPro" id="IPR045229">
    <property type="entry name" value="TPP_enz"/>
</dbReference>
<organism evidence="7 8">
    <name type="scientific">Ancylobacter vacuolatus</name>
    <dbReference type="NCBI Taxonomy" id="223389"/>
    <lineage>
        <taxon>Bacteria</taxon>
        <taxon>Pseudomonadati</taxon>
        <taxon>Pseudomonadota</taxon>
        <taxon>Alphaproteobacteria</taxon>
        <taxon>Hyphomicrobiales</taxon>
        <taxon>Xanthobacteraceae</taxon>
        <taxon>Ancylobacter</taxon>
    </lineage>
</organism>
<dbReference type="SUPFAM" id="SSF52467">
    <property type="entry name" value="DHS-like NAD/FAD-binding domain"/>
    <property type="match status" value="1"/>
</dbReference>
<name>A0ABU0DE88_9HYPH</name>
<keyword evidence="2 3" id="KW-0786">Thiamine pyrophosphate</keyword>
<dbReference type="InterPro" id="IPR012001">
    <property type="entry name" value="Thiamin_PyroP_enz_TPP-bd_dom"/>
</dbReference>
<comment type="caution">
    <text evidence="7">The sequence shown here is derived from an EMBL/GenBank/DDBJ whole genome shotgun (WGS) entry which is preliminary data.</text>
</comment>
<evidence type="ECO:0000259" key="4">
    <source>
        <dbReference type="Pfam" id="PF00205"/>
    </source>
</evidence>
<dbReference type="InterPro" id="IPR012000">
    <property type="entry name" value="Thiamin_PyroP_enz_cen_dom"/>
</dbReference>
<feature type="domain" description="Thiamine pyrophosphate enzyme central" evidence="4">
    <location>
        <begin position="202"/>
        <end position="314"/>
    </location>
</feature>
<feature type="domain" description="Thiamine pyrophosphate enzyme TPP-binding" evidence="5">
    <location>
        <begin position="407"/>
        <end position="561"/>
    </location>
</feature>
<proteinExistence type="inferred from homology"/>
<dbReference type="Proteomes" id="UP001238467">
    <property type="component" value="Unassembled WGS sequence"/>
</dbReference>